<dbReference type="KEGG" id="parq:DSM112329_05283"/>
<dbReference type="PANTHER" id="PTHR35010:SF2">
    <property type="entry name" value="BLL4672 PROTEIN"/>
    <property type="match status" value="1"/>
</dbReference>
<feature type="domain" description="HTH cro/C1-type" evidence="1">
    <location>
        <begin position="60"/>
        <end position="113"/>
    </location>
</feature>
<dbReference type="EMBL" id="CP114014">
    <property type="protein sequence ID" value="XAY08383.1"/>
    <property type="molecule type" value="Genomic_DNA"/>
</dbReference>
<accession>A0AAU7B359</accession>
<proteinExistence type="predicted"/>
<dbReference type="SUPFAM" id="SSF47413">
    <property type="entry name" value="lambda repressor-like DNA-binding domains"/>
    <property type="match status" value="1"/>
</dbReference>
<dbReference type="InterPro" id="IPR010982">
    <property type="entry name" value="Lambda_DNA-bd_dom_sf"/>
</dbReference>
<dbReference type="Gene3D" id="1.10.260.40">
    <property type="entry name" value="lambda repressor-like DNA-binding domains"/>
    <property type="match status" value="1"/>
</dbReference>
<dbReference type="CDD" id="cd00093">
    <property type="entry name" value="HTH_XRE"/>
    <property type="match status" value="1"/>
</dbReference>
<gene>
    <name evidence="2" type="ORF">DSM112329_05283</name>
</gene>
<dbReference type="Pfam" id="PF13560">
    <property type="entry name" value="HTH_31"/>
    <property type="match status" value="1"/>
</dbReference>
<dbReference type="InterPro" id="IPR041413">
    <property type="entry name" value="MLTR_LBD"/>
</dbReference>
<reference evidence="2" key="1">
    <citation type="submission" date="2022-12" db="EMBL/GenBank/DDBJ databases">
        <title>Paraconexibacter alkalitolerans sp. nov. and Baekduia alba sp. nov., isolated from soil and emended description of the genera Paraconexibacter (Chun et al., 2020) and Baekduia (An et al., 2020).</title>
        <authorList>
            <person name="Vieira S."/>
            <person name="Huber K.J."/>
            <person name="Geppert A."/>
            <person name="Wolf J."/>
            <person name="Neumann-Schaal M."/>
            <person name="Muesken M."/>
            <person name="Overmann J."/>
        </authorList>
    </citation>
    <scope>NUCLEOTIDE SEQUENCE</scope>
    <source>
        <strain evidence="2">AEG42_29</strain>
    </source>
</reference>
<dbReference type="PANTHER" id="PTHR35010">
    <property type="entry name" value="BLL4672 PROTEIN-RELATED"/>
    <property type="match status" value="1"/>
</dbReference>
<dbReference type="PROSITE" id="PS50943">
    <property type="entry name" value="HTH_CROC1"/>
    <property type="match status" value="1"/>
</dbReference>
<organism evidence="2">
    <name type="scientific">Paraconexibacter sp. AEG42_29</name>
    <dbReference type="NCBI Taxonomy" id="2997339"/>
    <lineage>
        <taxon>Bacteria</taxon>
        <taxon>Bacillati</taxon>
        <taxon>Actinomycetota</taxon>
        <taxon>Thermoleophilia</taxon>
        <taxon>Solirubrobacterales</taxon>
        <taxon>Paraconexibacteraceae</taxon>
        <taxon>Paraconexibacter</taxon>
    </lineage>
</organism>
<dbReference type="GO" id="GO:0003677">
    <property type="term" value="F:DNA binding"/>
    <property type="evidence" value="ECO:0007669"/>
    <property type="project" value="InterPro"/>
</dbReference>
<sequence>MVCPGGLPHKRMAEPGTRRATLRRVARAIVGGMDDDELAGCLRSWRDRLNPESAGLAAGRRRRAPGLRREEVAQLAGLSVDYLARLEQGRADSPSPSVLAPLARALRLTDDERDHLYRLAGHLPPGTGQIDQHLTPAVHRVLDRFTDVPVFVSDPAWWIVATNPLGAALLGDESHYTGLERNVLWRFFLGLPSRVVRTADEDAVFAASAVGDLHDALGRFPADTGLRELIAALRAASPQFAHLWEQRPVAKRTAEHKTFDHPAVGRITVDCDVLTVHGSDLRIVIHTAPPGSPDADALALLGAVGLQTF</sequence>
<dbReference type="InterPro" id="IPR001387">
    <property type="entry name" value="Cro/C1-type_HTH"/>
</dbReference>
<dbReference type="Gene3D" id="3.30.450.180">
    <property type="match status" value="1"/>
</dbReference>
<dbReference type="AlphaFoldDB" id="A0AAU7B359"/>
<dbReference type="SMART" id="SM00530">
    <property type="entry name" value="HTH_XRE"/>
    <property type="match status" value="1"/>
</dbReference>
<evidence type="ECO:0000259" key="1">
    <source>
        <dbReference type="PROSITE" id="PS50943"/>
    </source>
</evidence>
<name>A0AAU7B359_9ACTN</name>
<protein>
    <recommendedName>
        <fullName evidence="1">HTH cro/C1-type domain-containing protein</fullName>
    </recommendedName>
</protein>
<dbReference type="Pfam" id="PF17765">
    <property type="entry name" value="MLTR_LBD"/>
    <property type="match status" value="1"/>
</dbReference>
<evidence type="ECO:0000313" key="2">
    <source>
        <dbReference type="EMBL" id="XAY08383.1"/>
    </source>
</evidence>